<dbReference type="InterPro" id="IPR005321">
    <property type="entry name" value="Peptidase_S58_DmpA"/>
</dbReference>
<proteinExistence type="inferred from homology"/>
<evidence type="ECO:0000256" key="1">
    <source>
        <dbReference type="ARBA" id="ARBA00007068"/>
    </source>
</evidence>
<protein>
    <submittedName>
        <fullName evidence="2">ENDO-TYPE 6-AMINOHEXANOATE OLIGOMER HYDROLASE</fullName>
    </submittedName>
</protein>
<dbReference type="Pfam" id="PF03576">
    <property type="entry name" value="Peptidase_S58"/>
    <property type="match status" value="1"/>
</dbReference>
<dbReference type="GO" id="GO:0004177">
    <property type="term" value="F:aminopeptidase activity"/>
    <property type="evidence" value="ECO:0007669"/>
    <property type="project" value="TreeGrafter"/>
</dbReference>
<dbReference type="SUPFAM" id="SSF56266">
    <property type="entry name" value="DmpA/ArgJ-like"/>
    <property type="match status" value="1"/>
</dbReference>
<name>A0A160U177_9ZZZZ</name>
<gene>
    <name evidence="2" type="ORF">MGWOODY_Hyp1265</name>
</gene>
<dbReference type="AlphaFoldDB" id="A0A160U177"/>
<sequence>MAKPGARNTITDVPGIKVGQAEDASVRSGVSVIVPDAPAIAAVAVSGGGPGTRETDLLSAGMLVDGIDAVCLSGGSAFGLAAADGVASGLKQEGRGFALVPLTSVPRTPIVPAAILYDLSNGGDKDWGEVSPYAALGLAAYRSRGTELALGQAGAAYGARAGAFAGGTGSASIVTHDGITVGALAGVNCFGSVFMPGTEAFWSWPFEIDGEFGGQRPPGDYVADAEDWGAAKSNPALGQNTTIACIATDVILTASEAKRVAQMALSGFSRAIRPVFAPFDGDALFVMSSGQIASQEKRAILIARIGELAASTLARAIARGVHEANR</sequence>
<dbReference type="PANTHER" id="PTHR36512">
    <property type="entry name" value="D-AMINOPEPTIDASE"/>
    <property type="match status" value="1"/>
</dbReference>
<comment type="similarity">
    <text evidence="1">Belongs to the peptidase S58 family.</text>
</comment>
<accession>A0A160U177</accession>
<dbReference type="CDD" id="cd02252">
    <property type="entry name" value="nylC_like"/>
    <property type="match status" value="1"/>
</dbReference>
<dbReference type="Gene3D" id="3.60.70.12">
    <property type="entry name" value="L-amino peptidase D-ALA esterase/amidase"/>
    <property type="match status" value="1"/>
</dbReference>
<dbReference type="InterPro" id="IPR016117">
    <property type="entry name" value="ArgJ-like_dom_sf"/>
</dbReference>
<reference evidence="2" key="1">
    <citation type="submission" date="2015-10" db="EMBL/GenBank/DDBJ databases">
        <authorList>
            <person name="Gilbert D.G."/>
        </authorList>
    </citation>
    <scope>NUCLEOTIDE SEQUENCE</scope>
</reference>
<organism evidence="2">
    <name type="scientific">hydrothermal vent metagenome</name>
    <dbReference type="NCBI Taxonomy" id="652676"/>
    <lineage>
        <taxon>unclassified sequences</taxon>
        <taxon>metagenomes</taxon>
        <taxon>ecological metagenomes</taxon>
    </lineage>
</organism>
<dbReference type="EMBL" id="CZQD01000050">
    <property type="protein sequence ID" value="CUS57910.1"/>
    <property type="molecule type" value="Genomic_DNA"/>
</dbReference>
<evidence type="ECO:0000313" key="2">
    <source>
        <dbReference type="EMBL" id="CUS57910.1"/>
    </source>
</evidence>
<keyword evidence="2" id="KW-0378">Hydrolase</keyword>
<dbReference type="PANTHER" id="PTHR36512:SF3">
    <property type="entry name" value="BLR5678 PROTEIN"/>
    <property type="match status" value="1"/>
</dbReference>